<keyword evidence="3" id="KW-1185">Reference proteome</keyword>
<protein>
    <submittedName>
        <fullName evidence="2">Uncharacterized protein</fullName>
    </submittedName>
</protein>
<feature type="compositionally biased region" description="Polar residues" evidence="1">
    <location>
        <begin position="1"/>
        <end position="13"/>
    </location>
</feature>
<feature type="region of interest" description="Disordered" evidence="1">
    <location>
        <begin position="60"/>
        <end position="132"/>
    </location>
</feature>
<dbReference type="AlphaFoldDB" id="A0AAQ3SXJ9"/>
<organism evidence="2 3">
    <name type="scientific">Paspalum notatum var. saurae</name>
    <dbReference type="NCBI Taxonomy" id="547442"/>
    <lineage>
        <taxon>Eukaryota</taxon>
        <taxon>Viridiplantae</taxon>
        <taxon>Streptophyta</taxon>
        <taxon>Embryophyta</taxon>
        <taxon>Tracheophyta</taxon>
        <taxon>Spermatophyta</taxon>
        <taxon>Magnoliopsida</taxon>
        <taxon>Liliopsida</taxon>
        <taxon>Poales</taxon>
        <taxon>Poaceae</taxon>
        <taxon>PACMAD clade</taxon>
        <taxon>Panicoideae</taxon>
        <taxon>Andropogonodae</taxon>
        <taxon>Paspaleae</taxon>
        <taxon>Paspalinae</taxon>
        <taxon>Paspalum</taxon>
    </lineage>
</organism>
<name>A0AAQ3SXJ9_PASNO</name>
<accession>A0AAQ3SXJ9</accession>
<feature type="compositionally biased region" description="Basic and acidic residues" evidence="1">
    <location>
        <begin position="81"/>
        <end position="93"/>
    </location>
</feature>
<dbReference type="Proteomes" id="UP001341281">
    <property type="component" value="Chromosome 03"/>
</dbReference>
<proteinExistence type="predicted"/>
<feature type="region of interest" description="Disordered" evidence="1">
    <location>
        <begin position="1"/>
        <end position="48"/>
    </location>
</feature>
<reference evidence="2 3" key="1">
    <citation type="submission" date="2024-02" db="EMBL/GenBank/DDBJ databases">
        <title>High-quality chromosome-scale genome assembly of Pensacola bahiagrass (Paspalum notatum Flugge var. saurae).</title>
        <authorList>
            <person name="Vega J.M."/>
            <person name="Podio M."/>
            <person name="Orjuela J."/>
            <person name="Siena L.A."/>
            <person name="Pessino S.C."/>
            <person name="Combes M.C."/>
            <person name="Mariac C."/>
            <person name="Albertini E."/>
            <person name="Pupilli F."/>
            <person name="Ortiz J.P.A."/>
            <person name="Leblanc O."/>
        </authorList>
    </citation>
    <scope>NUCLEOTIDE SEQUENCE [LARGE SCALE GENOMIC DNA]</scope>
    <source>
        <strain evidence="2">R1</strain>
        <tissue evidence="2">Leaf</tissue>
    </source>
</reference>
<feature type="compositionally biased region" description="Basic and acidic residues" evidence="1">
    <location>
        <begin position="39"/>
        <end position="48"/>
    </location>
</feature>
<feature type="region of interest" description="Disordered" evidence="1">
    <location>
        <begin position="182"/>
        <end position="237"/>
    </location>
</feature>
<dbReference type="EMBL" id="CP144747">
    <property type="protein sequence ID" value="WVZ62699.1"/>
    <property type="molecule type" value="Genomic_DNA"/>
</dbReference>
<gene>
    <name evidence="2" type="ORF">U9M48_012413</name>
</gene>
<evidence type="ECO:0000313" key="3">
    <source>
        <dbReference type="Proteomes" id="UP001341281"/>
    </source>
</evidence>
<sequence length="262" mass="28931">MSTFTNTWTNLSSRPKRQMPPQTPSRGPRGCHVTSGQPRCDRHPKIKGEEEYQSGVVCAQARQAHHACHPTRLQQTPPCSSREREEKKKGEDKRKHRGKGGKGRGGQNCSAPPPTASRDGRLNGKAQGQKRNKNKIKLKLVVEAKPQEIQQGNCPPLLFFSAAPRPRRRLPLRPALLEAKRGSCGPAPASAAVEASRTSYPPPAGCRRRCRSPAQPPPAWTPGPRAAELRLGHQVGAPRFRRRTRTIEASLCVPSERAMERK</sequence>
<evidence type="ECO:0000313" key="2">
    <source>
        <dbReference type="EMBL" id="WVZ62699.1"/>
    </source>
</evidence>
<evidence type="ECO:0000256" key="1">
    <source>
        <dbReference type="SAM" id="MobiDB-lite"/>
    </source>
</evidence>